<comment type="caution">
    <text evidence="2">The sequence shown here is derived from an EMBL/GenBank/DDBJ whole genome shotgun (WGS) entry which is preliminary data.</text>
</comment>
<dbReference type="Pfam" id="PF12728">
    <property type="entry name" value="HTH_17"/>
    <property type="match status" value="1"/>
</dbReference>
<gene>
    <name evidence="2" type="ORF">ACFO5T_05965</name>
</gene>
<reference evidence="3" key="1">
    <citation type="journal article" date="2019" name="Int. J. Syst. Evol. Microbiol.">
        <title>The Global Catalogue of Microorganisms (GCM) 10K type strain sequencing project: providing services to taxonomists for standard genome sequencing and annotation.</title>
        <authorList>
            <consortium name="The Broad Institute Genomics Platform"/>
            <consortium name="The Broad Institute Genome Sequencing Center for Infectious Disease"/>
            <person name="Wu L."/>
            <person name="Ma J."/>
        </authorList>
    </citation>
    <scope>NUCLEOTIDE SEQUENCE [LARGE SCALE GENOMIC DNA]</scope>
    <source>
        <strain evidence="3">CGMCC 4.7427</strain>
    </source>
</reference>
<keyword evidence="3" id="KW-1185">Reference proteome</keyword>
<dbReference type="InterPro" id="IPR009061">
    <property type="entry name" value="DNA-bd_dom_put_sf"/>
</dbReference>
<dbReference type="EMBL" id="JBHSHB010000008">
    <property type="protein sequence ID" value="MFC4689969.1"/>
    <property type="molecule type" value="Genomic_DNA"/>
</dbReference>
<accession>A0ABV9L765</accession>
<dbReference type="PANTHER" id="PTHR34585">
    <property type="match status" value="1"/>
</dbReference>
<name>A0ABV9L765_9FLAO</name>
<dbReference type="Proteomes" id="UP001595878">
    <property type="component" value="Unassembled WGS sequence"/>
</dbReference>
<evidence type="ECO:0000313" key="3">
    <source>
        <dbReference type="Proteomes" id="UP001595878"/>
    </source>
</evidence>
<dbReference type="InterPro" id="IPR041657">
    <property type="entry name" value="HTH_17"/>
</dbReference>
<organism evidence="2 3">
    <name type="scientific">Dokdonia genika</name>
    <dbReference type="NCBI Taxonomy" id="308113"/>
    <lineage>
        <taxon>Bacteria</taxon>
        <taxon>Pseudomonadati</taxon>
        <taxon>Bacteroidota</taxon>
        <taxon>Flavobacteriia</taxon>
        <taxon>Flavobacteriales</taxon>
        <taxon>Flavobacteriaceae</taxon>
        <taxon>Dokdonia</taxon>
    </lineage>
</organism>
<sequence>MPATIITSDDLREFKMDLLEDIKYLIAQSPTSLSNRYIKSGDVKKMLRISHATLQRFRSNGIIPFTMVGGIIFYEVSEIEKVMKANRVASNSKS</sequence>
<evidence type="ECO:0000259" key="1">
    <source>
        <dbReference type="Pfam" id="PF12728"/>
    </source>
</evidence>
<dbReference type="SUPFAM" id="SSF46955">
    <property type="entry name" value="Putative DNA-binding domain"/>
    <property type="match status" value="1"/>
</dbReference>
<feature type="domain" description="Helix-turn-helix" evidence="1">
    <location>
        <begin position="41"/>
        <end position="86"/>
    </location>
</feature>
<evidence type="ECO:0000313" key="2">
    <source>
        <dbReference type="EMBL" id="MFC4689969.1"/>
    </source>
</evidence>
<proteinExistence type="predicted"/>
<dbReference type="PANTHER" id="PTHR34585:SF22">
    <property type="entry name" value="HELIX-TURN-HELIX DOMAIN-CONTAINING PROTEIN"/>
    <property type="match status" value="1"/>
</dbReference>
<protein>
    <submittedName>
        <fullName evidence="2">Helix-turn-helix domain-containing protein</fullName>
    </submittedName>
</protein>
<dbReference type="RefSeq" id="WP_380032821.1">
    <property type="nucleotide sequence ID" value="NZ_JBHSHB010000008.1"/>
</dbReference>